<name>A0ACB9DGV2_ARCLA</name>
<sequence>MIGVEEHWPEKWRYETDYGGGVENINGLKLRLKIEELRWKFFKFGAVGSDRFIVVNRKEKTVHRHQVSCDRF</sequence>
<evidence type="ECO:0000313" key="1">
    <source>
        <dbReference type="EMBL" id="KAI3745708.1"/>
    </source>
</evidence>
<gene>
    <name evidence="1" type="ORF">L6452_08114</name>
</gene>
<keyword evidence="2" id="KW-1185">Reference proteome</keyword>
<dbReference type="Proteomes" id="UP001055879">
    <property type="component" value="Linkage Group LG03"/>
</dbReference>
<comment type="caution">
    <text evidence="1">The sequence shown here is derived from an EMBL/GenBank/DDBJ whole genome shotgun (WGS) entry which is preliminary data.</text>
</comment>
<evidence type="ECO:0000313" key="2">
    <source>
        <dbReference type="Proteomes" id="UP001055879"/>
    </source>
</evidence>
<organism evidence="1 2">
    <name type="scientific">Arctium lappa</name>
    <name type="common">Greater burdock</name>
    <name type="synonym">Lappa major</name>
    <dbReference type="NCBI Taxonomy" id="4217"/>
    <lineage>
        <taxon>Eukaryota</taxon>
        <taxon>Viridiplantae</taxon>
        <taxon>Streptophyta</taxon>
        <taxon>Embryophyta</taxon>
        <taxon>Tracheophyta</taxon>
        <taxon>Spermatophyta</taxon>
        <taxon>Magnoliopsida</taxon>
        <taxon>eudicotyledons</taxon>
        <taxon>Gunneridae</taxon>
        <taxon>Pentapetalae</taxon>
        <taxon>asterids</taxon>
        <taxon>campanulids</taxon>
        <taxon>Asterales</taxon>
        <taxon>Asteraceae</taxon>
        <taxon>Carduoideae</taxon>
        <taxon>Cardueae</taxon>
        <taxon>Arctiinae</taxon>
        <taxon>Arctium</taxon>
    </lineage>
</organism>
<proteinExistence type="predicted"/>
<accession>A0ACB9DGV2</accession>
<reference evidence="1 2" key="2">
    <citation type="journal article" date="2022" name="Mol. Ecol. Resour.">
        <title>The genomes of chicory, endive, great burdock and yacon provide insights into Asteraceae paleo-polyploidization history and plant inulin production.</title>
        <authorList>
            <person name="Fan W."/>
            <person name="Wang S."/>
            <person name="Wang H."/>
            <person name="Wang A."/>
            <person name="Jiang F."/>
            <person name="Liu H."/>
            <person name="Zhao H."/>
            <person name="Xu D."/>
            <person name="Zhang Y."/>
        </authorList>
    </citation>
    <scope>NUCLEOTIDE SEQUENCE [LARGE SCALE GENOMIC DNA]</scope>
    <source>
        <strain evidence="2">cv. Niubang</strain>
    </source>
</reference>
<dbReference type="EMBL" id="CM042049">
    <property type="protein sequence ID" value="KAI3745708.1"/>
    <property type="molecule type" value="Genomic_DNA"/>
</dbReference>
<protein>
    <submittedName>
        <fullName evidence="1">Uncharacterized protein</fullName>
    </submittedName>
</protein>
<reference evidence="2" key="1">
    <citation type="journal article" date="2022" name="Mol. Ecol. Resour.">
        <title>The genomes of chicory, endive, great burdock and yacon provide insights into Asteraceae palaeo-polyploidization history and plant inulin production.</title>
        <authorList>
            <person name="Fan W."/>
            <person name="Wang S."/>
            <person name="Wang H."/>
            <person name="Wang A."/>
            <person name="Jiang F."/>
            <person name="Liu H."/>
            <person name="Zhao H."/>
            <person name="Xu D."/>
            <person name="Zhang Y."/>
        </authorList>
    </citation>
    <scope>NUCLEOTIDE SEQUENCE [LARGE SCALE GENOMIC DNA]</scope>
    <source>
        <strain evidence="2">cv. Niubang</strain>
    </source>
</reference>